<accession>A0ABD2TKF5</accession>
<evidence type="ECO:0000313" key="3">
    <source>
        <dbReference type="Proteomes" id="UP001627284"/>
    </source>
</evidence>
<reference evidence="2 3" key="1">
    <citation type="submission" date="2024-05" db="EMBL/GenBank/DDBJ databases">
        <title>De novo assembly of an allotetraploid wild potato.</title>
        <authorList>
            <person name="Hosaka A.J."/>
        </authorList>
    </citation>
    <scope>NUCLEOTIDE SEQUENCE [LARGE SCALE GENOMIC DNA]</scope>
    <source>
        <tissue evidence="2">Young leaves</tissue>
    </source>
</reference>
<feature type="region of interest" description="Disordered" evidence="1">
    <location>
        <begin position="1"/>
        <end position="42"/>
    </location>
</feature>
<name>A0ABD2TKF5_9SOLN</name>
<gene>
    <name evidence="2" type="ORF">AABB24_017433</name>
</gene>
<organism evidence="2 3">
    <name type="scientific">Solanum stoloniferum</name>
    <dbReference type="NCBI Taxonomy" id="62892"/>
    <lineage>
        <taxon>Eukaryota</taxon>
        <taxon>Viridiplantae</taxon>
        <taxon>Streptophyta</taxon>
        <taxon>Embryophyta</taxon>
        <taxon>Tracheophyta</taxon>
        <taxon>Spermatophyta</taxon>
        <taxon>Magnoliopsida</taxon>
        <taxon>eudicotyledons</taxon>
        <taxon>Gunneridae</taxon>
        <taxon>Pentapetalae</taxon>
        <taxon>asterids</taxon>
        <taxon>lamiids</taxon>
        <taxon>Solanales</taxon>
        <taxon>Solanaceae</taxon>
        <taxon>Solanoideae</taxon>
        <taxon>Solaneae</taxon>
        <taxon>Solanum</taxon>
    </lineage>
</organism>
<dbReference type="AlphaFoldDB" id="A0ABD2TKF5"/>
<protein>
    <submittedName>
        <fullName evidence="2">Uncharacterized protein</fullName>
    </submittedName>
</protein>
<evidence type="ECO:0000313" key="2">
    <source>
        <dbReference type="EMBL" id="KAL3356768.1"/>
    </source>
</evidence>
<proteinExistence type="predicted"/>
<dbReference type="EMBL" id="JBJKTR010000010">
    <property type="protein sequence ID" value="KAL3356768.1"/>
    <property type="molecule type" value="Genomic_DNA"/>
</dbReference>
<evidence type="ECO:0000256" key="1">
    <source>
        <dbReference type="SAM" id="MobiDB-lite"/>
    </source>
</evidence>
<sequence length="147" mass="16580">QYTANNISKQYAHSSSSLQAETQEQQPRPNTTNPIHIQYSHTVPKQPPASVFLFPRRKPKNVKAITVRNVNKQQLPQLSLQQPPTLTSSSGYLGILGEISHKRRSFPFLGGKNLKLGSNSNSNFTLFPPKKSEPLSPFYKYYLLVLD</sequence>
<comment type="caution">
    <text evidence="2">The sequence shown here is derived from an EMBL/GenBank/DDBJ whole genome shotgun (WGS) entry which is preliminary data.</text>
</comment>
<keyword evidence="3" id="KW-1185">Reference proteome</keyword>
<feature type="non-terminal residue" evidence="2">
    <location>
        <position position="1"/>
    </location>
</feature>
<dbReference type="Proteomes" id="UP001627284">
    <property type="component" value="Unassembled WGS sequence"/>
</dbReference>